<evidence type="ECO:0000313" key="1">
    <source>
        <dbReference type="EMBL" id="KAK3356350.1"/>
    </source>
</evidence>
<dbReference type="AlphaFoldDB" id="A0AAJ0MF41"/>
<dbReference type="EMBL" id="JAUIQD010000003">
    <property type="protein sequence ID" value="KAK3356350.1"/>
    <property type="molecule type" value="Genomic_DNA"/>
</dbReference>
<proteinExistence type="predicted"/>
<reference evidence="1" key="1">
    <citation type="journal article" date="2023" name="Mol. Phylogenet. Evol.">
        <title>Genome-scale phylogeny and comparative genomics of the fungal order Sordariales.</title>
        <authorList>
            <person name="Hensen N."/>
            <person name="Bonometti L."/>
            <person name="Westerberg I."/>
            <person name="Brannstrom I.O."/>
            <person name="Guillou S."/>
            <person name="Cros-Aarteil S."/>
            <person name="Calhoun S."/>
            <person name="Haridas S."/>
            <person name="Kuo A."/>
            <person name="Mondo S."/>
            <person name="Pangilinan J."/>
            <person name="Riley R."/>
            <person name="LaButti K."/>
            <person name="Andreopoulos B."/>
            <person name="Lipzen A."/>
            <person name="Chen C."/>
            <person name="Yan M."/>
            <person name="Daum C."/>
            <person name="Ng V."/>
            <person name="Clum A."/>
            <person name="Steindorff A."/>
            <person name="Ohm R.A."/>
            <person name="Martin F."/>
            <person name="Silar P."/>
            <person name="Natvig D.O."/>
            <person name="Lalanne C."/>
            <person name="Gautier V."/>
            <person name="Ament-Velasquez S.L."/>
            <person name="Kruys A."/>
            <person name="Hutchinson M.I."/>
            <person name="Powell A.J."/>
            <person name="Barry K."/>
            <person name="Miller A.N."/>
            <person name="Grigoriev I.V."/>
            <person name="Debuchy R."/>
            <person name="Gladieux P."/>
            <person name="Hiltunen Thoren M."/>
            <person name="Johannesson H."/>
        </authorList>
    </citation>
    <scope>NUCLEOTIDE SEQUENCE</scope>
    <source>
        <strain evidence="1">CBS 955.72</strain>
    </source>
</reference>
<gene>
    <name evidence="1" type="ORF">B0T25DRAFT_536561</name>
</gene>
<evidence type="ECO:0000313" key="2">
    <source>
        <dbReference type="Proteomes" id="UP001275084"/>
    </source>
</evidence>
<organism evidence="1 2">
    <name type="scientific">Lasiosphaeria hispida</name>
    <dbReference type="NCBI Taxonomy" id="260671"/>
    <lineage>
        <taxon>Eukaryota</taxon>
        <taxon>Fungi</taxon>
        <taxon>Dikarya</taxon>
        <taxon>Ascomycota</taxon>
        <taxon>Pezizomycotina</taxon>
        <taxon>Sordariomycetes</taxon>
        <taxon>Sordariomycetidae</taxon>
        <taxon>Sordariales</taxon>
        <taxon>Lasiosphaeriaceae</taxon>
        <taxon>Lasiosphaeria</taxon>
    </lineage>
</organism>
<accession>A0AAJ0MF41</accession>
<reference evidence="1" key="2">
    <citation type="submission" date="2023-06" db="EMBL/GenBank/DDBJ databases">
        <authorList>
            <consortium name="Lawrence Berkeley National Laboratory"/>
            <person name="Haridas S."/>
            <person name="Hensen N."/>
            <person name="Bonometti L."/>
            <person name="Westerberg I."/>
            <person name="Brannstrom I.O."/>
            <person name="Guillou S."/>
            <person name="Cros-Aarteil S."/>
            <person name="Calhoun S."/>
            <person name="Kuo A."/>
            <person name="Mondo S."/>
            <person name="Pangilinan J."/>
            <person name="Riley R."/>
            <person name="Labutti K."/>
            <person name="Andreopoulos B."/>
            <person name="Lipzen A."/>
            <person name="Chen C."/>
            <person name="Yanf M."/>
            <person name="Daum C."/>
            <person name="Ng V."/>
            <person name="Clum A."/>
            <person name="Steindorff A."/>
            <person name="Ohm R."/>
            <person name="Martin F."/>
            <person name="Silar P."/>
            <person name="Natvig D."/>
            <person name="Lalanne C."/>
            <person name="Gautier V."/>
            <person name="Ament-Velasquez S.L."/>
            <person name="Kruys A."/>
            <person name="Hutchinson M.I."/>
            <person name="Powell A.J."/>
            <person name="Barry K."/>
            <person name="Miller A.N."/>
            <person name="Grigoriev I.V."/>
            <person name="Debuchy R."/>
            <person name="Gladieux P."/>
            <person name="Thoren M.H."/>
            <person name="Johannesson H."/>
        </authorList>
    </citation>
    <scope>NUCLEOTIDE SEQUENCE</scope>
    <source>
        <strain evidence="1">CBS 955.72</strain>
    </source>
</reference>
<comment type="caution">
    <text evidence="1">The sequence shown here is derived from an EMBL/GenBank/DDBJ whole genome shotgun (WGS) entry which is preliminary data.</text>
</comment>
<dbReference type="Proteomes" id="UP001275084">
    <property type="component" value="Unassembled WGS sequence"/>
</dbReference>
<protein>
    <submittedName>
        <fullName evidence="1">Uncharacterized protein</fullName>
    </submittedName>
</protein>
<keyword evidence="2" id="KW-1185">Reference proteome</keyword>
<name>A0AAJ0MF41_9PEZI</name>
<sequence>MLDSAIPEHLRCSRTRPAKLTADFKPPYPSYSVRFPEDFSQLVMAIVGAQYKTASDADGAA</sequence>